<sequence>MKLKSKVAIVTGAGRGIGSSIAINLAKEGAKVVVNYHKSKEGAKQVIKAIERLGQKA</sequence>
<dbReference type="SUPFAM" id="SSF51735">
    <property type="entry name" value="NAD(P)-binding Rossmann-fold domains"/>
    <property type="match status" value="1"/>
</dbReference>
<accession>X1VBA6</accession>
<dbReference type="Gene3D" id="3.40.50.720">
    <property type="entry name" value="NAD(P)-binding Rossmann-like Domain"/>
    <property type="match status" value="1"/>
</dbReference>
<reference evidence="3" key="1">
    <citation type="journal article" date="2014" name="Front. Microbiol.">
        <title>High frequency of phylogenetically diverse reductive dehalogenase-homologous genes in deep subseafloor sedimentary metagenomes.</title>
        <authorList>
            <person name="Kawai M."/>
            <person name="Futagami T."/>
            <person name="Toyoda A."/>
            <person name="Takaki Y."/>
            <person name="Nishi S."/>
            <person name="Hori S."/>
            <person name="Arai W."/>
            <person name="Tsubouchi T."/>
            <person name="Morono Y."/>
            <person name="Uchiyama I."/>
            <person name="Ito T."/>
            <person name="Fujiyama A."/>
            <person name="Inagaki F."/>
            <person name="Takami H."/>
        </authorList>
    </citation>
    <scope>NUCLEOTIDE SEQUENCE</scope>
    <source>
        <strain evidence="3">Expedition CK06-06</strain>
    </source>
</reference>
<dbReference type="InterPro" id="IPR036291">
    <property type="entry name" value="NAD(P)-bd_dom_sf"/>
</dbReference>
<dbReference type="Pfam" id="PF00106">
    <property type="entry name" value="adh_short"/>
    <property type="match status" value="1"/>
</dbReference>
<dbReference type="PANTHER" id="PTHR48107">
    <property type="entry name" value="NADPH-DEPENDENT ALDEHYDE REDUCTASE-LIKE PROTEIN, CHLOROPLASTIC-RELATED"/>
    <property type="match status" value="1"/>
</dbReference>
<evidence type="ECO:0000256" key="2">
    <source>
        <dbReference type="ARBA" id="ARBA00023002"/>
    </source>
</evidence>
<dbReference type="AlphaFoldDB" id="X1VBA6"/>
<name>X1VBA6_9ZZZZ</name>
<evidence type="ECO:0000256" key="1">
    <source>
        <dbReference type="ARBA" id="ARBA00006484"/>
    </source>
</evidence>
<dbReference type="EMBL" id="BARW01028572">
    <property type="protein sequence ID" value="GAJ14272.1"/>
    <property type="molecule type" value="Genomic_DNA"/>
</dbReference>
<dbReference type="InterPro" id="IPR002347">
    <property type="entry name" value="SDR_fam"/>
</dbReference>
<gene>
    <name evidence="3" type="ORF">S12H4_46100</name>
</gene>
<proteinExistence type="inferred from homology"/>
<protein>
    <submittedName>
        <fullName evidence="3">Uncharacterized protein</fullName>
    </submittedName>
</protein>
<keyword evidence="2" id="KW-0560">Oxidoreductase</keyword>
<evidence type="ECO:0000313" key="3">
    <source>
        <dbReference type="EMBL" id="GAJ14272.1"/>
    </source>
</evidence>
<comment type="similarity">
    <text evidence="1">Belongs to the short-chain dehydrogenases/reductases (SDR) family.</text>
</comment>
<comment type="caution">
    <text evidence="3">The sequence shown here is derived from an EMBL/GenBank/DDBJ whole genome shotgun (WGS) entry which is preliminary data.</text>
</comment>
<feature type="non-terminal residue" evidence="3">
    <location>
        <position position="57"/>
    </location>
</feature>
<dbReference type="GO" id="GO:0016614">
    <property type="term" value="F:oxidoreductase activity, acting on CH-OH group of donors"/>
    <property type="evidence" value="ECO:0007669"/>
    <property type="project" value="UniProtKB-ARBA"/>
</dbReference>
<organism evidence="3">
    <name type="scientific">marine sediment metagenome</name>
    <dbReference type="NCBI Taxonomy" id="412755"/>
    <lineage>
        <taxon>unclassified sequences</taxon>
        <taxon>metagenomes</taxon>
        <taxon>ecological metagenomes</taxon>
    </lineage>
</organism>